<keyword evidence="1" id="KW-0808">Transferase</keyword>
<keyword evidence="1" id="KW-0418">Kinase</keyword>
<evidence type="ECO:0000313" key="2">
    <source>
        <dbReference type="Proteomes" id="UP000569092"/>
    </source>
</evidence>
<gene>
    <name evidence="1" type="ORF">HDF10_001749</name>
</gene>
<comment type="caution">
    <text evidence="1">The sequence shown here is derived from an EMBL/GenBank/DDBJ whole genome shotgun (WGS) entry which is preliminary data.</text>
</comment>
<dbReference type="GO" id="GO:0016301">
    <property type="term" value="F:kinase activity"/>
    <property type="evidence" value="ECO:0007669"/>
    <property type="project" value="UniProtKB-KW"/>
</dbReference>
<sequence length="94" mass="10027">MADFGAALAEIVNKYCAEFIPDVIVIGGSIAKSADVFIPSMEAGLDPRGPEVIVSRRIDEAALIGAAVFWTGMFAKKRSPNDLRANISQQESSL</sequence>
<reference evidence="1 2" key="1">
    <citation type="submission" date="2020-08" db="EMBL/GenBank/DDBJ databases">
        <title>Genomic Encyclopedia of Type Strains, Phase IV (KMG-V): Genome sequencing to study the core and pangenomes of soil and plant-associated prokaryotes.</title>
        <authorList>
            <person name="Whitman W."/>
        </authorList>
    </citation>
    <scope>NUCLEOTIDE SEQUENCE [LARGE SCALE GENOMIC DNA]</scope>
    <source>
        <strain evidence="1 2">M8US30</strain>
    </source>
</reference>
<dbReference type="EMBL" id="JACHDZ010000002">
    <property type="protein sequence ID" value="MBB5343774.1"/>
    <property type="molecule type" value="Genomic_DNA"/>
</dbReference>
<proteinExistence type="predicted"/>
<protein>
    <submittedName>
        <fullName evidence="1">NBD/HSP70 family sugar kinase</fullName>
    </submittedName>
</protein>
<dbReference type="Gene3D" id="3.30.420.40">
    <property type="match status" value="1"/>
</dbReference>
<evidence type="ECO:0000313" key="1">
    <source>
        <dbReference type="EMBL" id="MBB5343774.1"/>
    </source>
</evidence>
<dbReference type="AlphaFoldDB" id="A0A7W8N357"/>
<name>A0A7W8N357_9BACT</name>
<organism evidence="1 2">
    <name type="scientific">Tunturiibacter lichenicola</name>
    <dbReference type="NCBI Taxonomy" id="2051959"/>
    <lineage>
        <taxon>Bacteria</taxon>
        <taxon>Pseudomonadati</taxon>
        <taxon>Acidobacteriota</taxon>
        <taxon>Terriglobia</taxon>
        <taxon>Terriglobales</taxon>
        <taxon>Acidobacteriaceae</taxon>
        <taxon>Tunturiibacter</taxon>
    </lineage>
</organism>
<dbReference type="Proteomes" id="UP000569092">
    <property type="component" value="Unassembled WGS sequence"/>
</dbReference>
<dbReference type="InterPro" id="IPR043129">
    <property type="entry name" value="ATPase_NBD"/>
</dbReference>
<accession>A0A7W8N357</accession>
<dbReference type="SUPFAM" id="SSF53067">
    <property type="entry name" value="Actin-like ATPase domain"/>
    <property type="match status" value="1"/>
</dbReference>